<protein>
    <submittedName>
        <fullName evidence="6">Transcriptional regulator</fullName>
    </submittedName>
</protein>
<evidence type="ECO:0000313" key="7">
    <source>
        <dbReference type="EMBL" id="RSZ24534.1"/>
    </source>
</evidence>
<dbReference type="EMBL" id="RXFQ01000040">
    <property type="protein sequence ID" value="RSZ24534.1"/>
    <property type="molecule type" value="Genomic_DNA"/>
</dbReference>
<dbReference type="EMBL" id="RQXU01000026">
    <property type="protein sequence ID" value="RRH82106.1"/>
    <property type="molecule type" value="Genomic_DNA"/>
</dbReference>
<organism evidence="6 9">
    <name type="scientific">Variovorax beijingensis</name>
    <dbReference type="NCBI Taxonomy" id="2496117"/>
    <lineage>
        <taxon>Bacteria</taxon>
        <taxon>Pseudomonadati</taxon>
        <taxon>Pseudomonadota</taxon>
        <taxon>Betaproteobacteria</taxon>
        <taxon>Burkholderiales</taxon>
        <taxon>Comamonadaceae</taxon>
        <taxon>Variovorax</taxon>
    </lineage>
</organism>
<dbReference type="GO" id="GO:0003677">
    <property type="term" value="F:DNA binding"/>
    <property type="evidence" value="ECO:0007669"/>
    <property type="project" value="UniProtKB-KW"/>
</dbReference>
<evidence type="ECO:0000313" key="8">
    <source>
        <dbReference type="Proteomes" id="UP000271137"/>
    </source>
</evidence>
<reference evidence="6 9" key="1">
    <citation type="submission" date="2018-11" db="EMBL/GenBank/DDBJ databases">
        <title>The genome of Variovorax sp T529.</title>
        <authorList>
            <person name="Gao J."/>
        </authorList>
    </citation>
    <scope>NUCLEOTIDE SEQUENCE [LARGE SCALE GENOMIC DNA]</scope>
    <source>
        <strain evidence="6 9">T529</strain>
    </source>
</reference>
<evidence type="ECO:0000313" key="9">
    <source>
        <dbReference type="Proteomes" id="UP000271590"/>
    </source>
</evidence>
<dbReference type="Pfam" id="PF01638">
    <property type="entry name" value="HxlR"/>
    <property type="match status" value="1"/>
</dbReference>
<dbReference type="InterPro" id="IPR036388">
    <property type="entry name" value="WH-like_DNA-bd_sf"/>
</dbReference>
<feature type="compositionally biased region" description="Pro residues" evidence="4">
    <location>
        <begin position="128"/>
        <end position="144"/>
    </location>
</feature>
<name>A0A3P3E7S9_9BURK</name>
<feature type="domain" description="HTH hxlR-type" evidence="5">
    <location>
        <begin position="16"/>
        <end position="94"/>
    </location>
</feature>
<comment type="caution">
    <text evidence="6">The sequence shown here is derived from an EMBL/GenBank/DDBJ whole genome shotgun (WGS) entry which is preliminary data.</text>
</comment>
<proteinExistence type="predicted"/>
<feature type="compositionally biased region" description="Low complexity" evidence="4">
    <location>
        <begin position="112"/>
        <end position="127"/>
    </location>
</feature>
<keyword evidence="1" id="KW-0805">Transcription regulation</keyword>
<dbReference type="InterPro" id="IPR036390">
    <property type="entry name" value="WH_DNA-bd_sf"/>
</dbReference>
<dbReference type="InterPro" id="IPR002577">
    <property type="entry name" value="HTH_HxlR"/>
</dbReference>
<evidence type="ECO:0000256" key="1">
    <source>
        <dbReference type="ARBA" id="ARBA00023015"/>
    </source>
</evidence>
<keyword evidence="8" id="KW-1185">Reference proteome</keyword>
<dbReference type="Gene3D" id="1.10.10.10">
    <property type="entry name" value="Winged helix-like DNA-binding domain superfamily/Winged helix DNA-binding domain"/>
    <property type="match status" value="1"/>
</dbReference>
<dbReference type="Proteomes" id="UP000271137">
    <property type="component" value="Unassembled WGS sequence"/>
</dbReference>
<evidence type="ECO:0000256" key="3">
    <source>
        <dbReference type="ARBA" id="ARBA00023163"/>
    </source>
</evidence>
<dbReference type="Proteomes" id="UP000271590">
    <property type="component" value="Unassembled WGS sequence"/>
</dbReference>
<feature type="region of interest" description="Disordered" evidence="4">
    <location>
        <begin position="99"/>
        <end position="151"/>
    </location>
</feature>
<evidence type="ECO:0000256" key="2">
    <source>
        <dbReference type="ARBA" id="ARBA00023125"/>
    </source>
</evidence>
<sequence length="151" mass="15497">MSTKENAAVSQLLALLEARYALRVLWALRDGHAQTFRLLQDSVGSITPNTLNTRIKELREAGLVSHGGDGYSLTVSGQDLLKRLSDLQAFAGKWQLGQVKKAAAPAAPTPAAPSSSSPSAPPSSSSPGAPPPAPPAAPSPPSSVPPLDTGN</sequence>
<dbReference type="PANTHER" id="PTHR33204">
    <property type="entry name" value="TRANSCRIPTIONAL REGULATOR, MARR FAMILY"/>
    <property type="match status" value="1"/>
</dbReference>
<dbReference type="RefSeq" id="WP_124961472.1">
    <property type="nucleotide sequence ID" value="NZ_CBFHCE010000241.1"/>
</dbReference>
<evidence type="ECO:0000313" key="6">
    <source>
        <dbReference type="EMBL" id="RRH82106.1"/>
    </source>
</evidence>
<dbReference type="PANTHER" id="PTHR33204:SF37">
    <property type="entry name" value="HTH-TYPE TRANSCRIPTIONAL REGULATOR YODB"/>
    <property type="match status" value="1"/>
</dbReference>
<accession>A0A3P3E7S9</accession>
<dbReference type="SUPFAM" id="SSF46785">
    <property type="entry name" value="Winged helix' DNA-binding domain"/>
    <property type="match status" value="1"/>
</dbReference>
<keyword evidence="2" id="KW-0238">DNA-binding</keyword>
<gene>
    <name evidence="6" type="ORF">EH244_27450</name>
    <name evidence="7" type="ORF">EJO66_31655</name>
</gene>
<evidence type="ECO:0000256" key="4">
    <source>
        <dbReference type="SAM" id="MobiDB-lite"/>
    </source>
</evidence>
<evidence type="ECO:0000259" key="5">
    <source>
        <dbReference type="Pfam" id="PF01638"/>
    </source>
</evidence>
<dbReference type="AlphaFoldDB" id="A0A3P3E7S9"/>
<reference evidence="7 8" key="2">
    <citation type="submission" date="2018-12" db="EMBL/GenBank/DDBJ databases">
        <title>The genome sequences of strain 502.</title>
        <authorList>
            <person name="Gao J."/>
            <person name="Sun J."/>
        </authorList>
    </citation>
    <scope>NUCLEOTIDE SEQUENCE [LARGE SCALE GENOMIC DNA]</scope>
    <source>
        <strain evidence="7 8">502</strain>
    </source>
</reference>
<keyword evidence="3" id="KW-0804">Transcription</keyword>